<dbReference type="Proteomes" id="UP000814176">
    <property type="component" value="Unassembled WGS sequence"/>
</dbReference>
<feature type="region of interest" description="Disordered" evidence="4">
    <location>
        <begin position="519"/>
        <end position="568"/>
    </location>
</feature>
<keyword evidence="2" id="KW-0902">Two-component regulatory system</keyword>
<feature type="compositionally biased region" description="Low complexity" evidence="4">
    <location>
        <begin position="1178"/>
        <end position="1199"/>
    </location>
</feature>
<feature type="region of interest" description="Disordered" evidence="4">
    <location>
        <begin position="60"/>
        <end position="156"/>
    </location>
</feature>
<feature type="region of interest" description="Disordered" evidence="4">
    <location>
        <begin position="777"/>
        <end position="956"/>
    </location>
</feature>
<feature type="compositionally biased region" description="Basic and acidic residues" evidence="4">
    <location>
        <begin position="739"/>
        <end position="751"/>
    </location>
</feature>
<evidence type="ECO:0000313" key="6">
    <source>
        <dbReference type="EMBL" id="KAH9843946.1"/>
    </source>
</evidence>
<accession>A0ABQ8KXL1</accession>
<protein>
    <recommendedName>
        <fullName evidence="5">Response regulatory domain-containing protein</fullName>
    </recommendedName>
</protein>
<feature type="compositionally biased region" description="Low complexity" evidence="4">
    <location>
        <begin position="1064"/>
        <end position="1081"/>
    </location>
</feature>
<evidence type="ECO:0000256" key="1">
    <source>
        <dbReference type="ARBA" id="ARBA00022553"/>
    </source>
</evidence>
<evidence type="ECO:0000259" key="5">
    <source>
        <dbReference type="PROSITE" id="PS50110"/>
    </source>
</evidence>
<gene>
    <name evidence="6" type="ORF">C8Q71DRAFT_730652</name>
</gene>
<evidence type="ECO:0000313" key="7">
    <source>
        <dbReference type="Proteomes" id="UP000814176"/>
    </source>
</evidence>
<feature type="compositionally biased region" description="Basic and acidic residues" evidence="4">
    <location>
        <begin position="1165"/>
        <end position="1177"/>
    </location>
</feature>
<dbReference type="SMART" id="SM00448">
    <property type="entry name" value="REC"/>
    <property type="match status" value="1"/>
</dbReference>
<dbReference type="RefSeq" id="XP_047784756.1">
    <property type="nucleotide sequence ID" value="XM_047922114.1"/>
</dbReference>
<evidence type="ECO:0000256" key="3">
    <source>
        <dbReference type="PROSITE-ProRule" id="PRU00169"/>
    </source>
</evidence>
<feature type="compositionally biased region" description="Low complexity" evidence="4">
    <location>
        <begin position="373"/>
        <end position="395"/>
    </location>
</feature>
<evidence type="ECO:0000256" key="4">
    <source>
        <dbReference type="SAM" id="MobiDB-lite"/>
    </source>
</evidence>
<feature type="domain" description="Response regulatory" evidence="5">
    <location>
        <begin position="977"/>
        <end position="1130"/>
    </location>
</feature>
<dbReference type="InterPro" id="IPR001789">
    <property type="entry name" value="Sig_transdc_resp-reg_receiver"/>
</dbReference>
<feature type="compositionally biased region" description="Low complexity" evidence="4">
    <location>
        <begin position="1221"/>
        <end position="1231"/>
    </location>
</feature>
<dbReference type="Pfam" id="PF00072">
    <property type="entry name" value="Response_reg"/>
    <property type="match status" value="1"/>
</dbReference>
<dbReference type="PANTHER" id="PTHR45339">
    <property type="entry name" value="HYBRID SIGNAL TRANSDUCTION HISTIDINE KINASE J"/>
    <property type="match status" value="1"/>
</dbReference>
<name>A0ABQ8KXL1_9APHY</name>
<dbReference type="Gene3D" id="3.40.50.2300">
    <property type="match status" value="1"/>
</dbReference>
<proteinExistence type="predicted"/>
<feature type="compositionally biased region" description="Polar residues" evidence="4">
    <location>
        <begin position="1265"/>
        <end position="1274"/>
    </location>
</feature>
<feature type="compositionally biased region" description="Polar residues" evidence="4">
    <location>
        <begin position="99"/>
        <end position="118"/>
    </location>
</feature>
<reference evidence="6 7" key="1">
    <citation type="journal article" date="2021" name="Environ. Microbiol.">
        <title>Gene family expansions and transcriptome signatures uncover fungal adaptations to wood decay.</title>
        <authorList>
            <person name="Hage H."/>
            <person name="Miyauchi S."/>
            <person name="Viragh M."/>
            <person name="Drula E."/>
            <person name="Min B."/>
            <person name="Chaduli D."/>
            <person name="Navarro D."/>
            <person name="Favel A."/>
            <person name="Norest M."/>
            <person name="Lesage-Meessen L."/>
            <person name="Balint B."/>
            <person name="Merenyi Z."/>
            <person name="de Eugenio L."/>
            <person name="Morin E."/>
            <person name="Martinez A.T."/>
            <person name="Baldrian P."/>
            <person name="Stursova M."/>
            <person name="Martinez M.J."/>
            <person name="Novotny C."/>
            <person name="Magnuson J.K."/>
            <person name="Spatafora J.W."/>
            <person name="Maurice S."/>
            <person name="Pangilinan J."/>
            <person name="Andreopoulos W."/>
            <person name="LaButti K."/>
            <person name="Hundley H."/>
            <person name="Na H."/>
            <person name="Kuo A."/>
            <person name="Barry K."/>
            <person name="Lipzen A."/>
            <person name="Henrissat B."/>
            <person name="Riley R."/>
            <person name="Ahrendt S."/>
            <person name="Nagy L.G."/>
            <person name="Grigoriev I.V."/>
            <person name="Martin F."/>
            <person name="Rosso M.N."/>
        </authorList>
    </citation>
    <scope>NUCLEOTIDE SEQUENCE [LARGE SCALE GENOMIC DNA]</scope>
    <source>
        <strain evidence="6 7">CIRM-BRFM 1785</strain>
    </source>
</reference>
<comment type="caution">
    <text evidence="6">The sequence shown here is derived from an EMBL/GenBank/DDBJ whole genome shotgun (WGS) entry which is preliminary data.</text>
</comment>
<sequence>MSGARLPAVRLPSVIASHGTDEEHLGESPVVVDLPPSNKFGFAWPVESAAPVQLQVAAERTTGVSFSSSEGETDISEEELSRPTKRSAKAGDGEESEFVTPTNHLDSDQNPMDQAAQSSPPPRLSRAFSMPLPSQLGSLRNPRRVASSPDNDDTTTIIQLPPEYAHFHELSLELADSVQMVIQTLLQLSPPQVLDPAKEQFSACSLSIPTPSVSAMFTSMKNLNYMSANMSALSLDPPVQQATTAGERLGMPTLLNDFDIGEMLQSAGDALSGVAAQAGVDLVLFHGDLGMKHVGVRGDESGLSYTLSHVIRQIIATSHPGDTIEVGLFIAVASTSANGADAGRASPSSDAEGPLRCTFQIAHGTTAANSTRTSDAGASEAGSAPPSPSTASFRSQPSLRSLFLRRLLSHVGATLELDVQPKGALPAGRFCELAVNLDRGSPAVVDPTVSGAAEEALPGSPELKISHEPTLEQLTQFAESLRGRKATLFANSKGSFAQHLTSYLTAWGMDVSHVSAEPDADTLPEHMEGSPQSASSTSTGRDDSPSSADAEQPTGLAPPPSGIPGPEPLSFYLIDDDVSVLRERLQKIRAEQAYPLHLNTRKRPSLANHHRPRSSPQVARVMGLTPATTAPNSPSPVIVHFTSLSNFKLVKDAIQSVFVPGIGAASRLPEVIVIPKPAGPRRVLTALHTAITKPIVDPFFYPTATSPISPGFHAMTPFFNMPNAARSPGARSTTSIRTTSDKSARSPKDHTPSSPRGVSDTMEYFSDAAAKLGTSPASGLVIQSPDGQPAGIFFHPKPKGSGSRSNLPTPASERGAPSYESMGRTRAVSFRRPPDDVKAGGLTAGTSDVSRRGSRPPMPESTDSDGREGQEIPSMGRRKSVPASEGLPPLSTESPISAGIVVGSPVGEPSPATSSSLRNVPRKGSQVDPLHLHLPDPPSPSASVRRPRRNLDSPASALATVQKKGKPSDTNIVPPISVLIVDDNPINQTILSTFMKKKKIKFDVAKNGEEAVAKWQTGGFHLVLMDIQMPVMDGIEATKQIRRMEKFNATGAFPSTPQSEGQRTPSEASLSESRSSTMSTPPYRSSVIIVALTASSLQSDRVAALAAGCNDFLTKPVSLHWLNSKIIEWGSIKALQMWADIRPEVVKSISSGQAAQAQKVARRLHVPEGRTPTDSRSRSSSVSRNRQGSAEGAAAAARKLAADDRTPTQNMPMPATHDDSPGSTSGSSSDSVNMPHAPLAAEIADPLAEPEIAAGSAFLGELEDTATSSVQNLQGEDPSREAVPGAFRASGPTESLQNEPPVLAADTQHPVTPARDDNGAKEGQEDALPEAGDPPVTGRDGEPPEPPPEPQ</sequence>
<dbReference type="GeneID" id="72002846"/>
<feature type="compositionally biased region" description="Polar residues" evidence="4">
    <location>
        <begin position="1053"/>
        <end position="1063"/>
    </location>
</feature>
<feature type="compositionally biased region" description="Basic and acidic residues" evidence="4">
    <location>
        <begin position="1314"/>
        <end position="1324"/>
    </location>
</feature>
<feature type="region of interest" description="Disordered" evidence="4">
    <location>
        <begin position="368"/>
        <end position="395"/>
    </location>
</feature>
<feature type="compositionally biased region" description="Polar residues" evidence="4">
    <location>
        <begin position="530"/>
        <end position="549"/>
    </location>
</feature>
<dbReference type="CDD" id="cd17546">
    <property type="entry name" value="REC_hyHK_CKI1_RcsC-like"/>
    <property type="match status" value="1"/>
</dbReference>
<feature type="region of interest" description="Disordered" evidence="4">
    <location>
        <begin position="723"/>
        <end position="760"/>
    </location>
</feature>
<evidence type="ECO:0000256" key="2">
    <source>
        <dbReference type="ARBA" id="ARBA00023012"/>
    </source>
</evidence>
<dbReference type="SUPFAM" id="SSF52172">
    <property type="entry name" value="CheY-like"/>
    <property type="match status" value="1"/>
</dbReference>
<feature type="region of interest" description="Disordered" evidence="4">
    <location>
        <begin position="1157"/>
        <end position="1234"/>
    </location>
</feature>
<dbReference type="PROSITE" id="PS50110">
    <property type="entry name" value="RESPONSE_REGULATORY"/>
    <property type="match status" value="1"/>
</dbReference>
<feature type="region of interest" description="Disordered" evidence="4">
    <location>
        <begin position="1258"/>
        <end position="1351"/>
    </location>
</feature>
<keyword evidence="1 3" id="KW-0597">Phosphoprotein</keyword>
<feature type="region of interest" description="Disordered" evidence="4">
    <location>
        <begin position="1050"/>
        <end position="1081"/>
    </location>
</feature>
<feature type="modified residue" description="4-aspartylphosphate" evidence="3">
    <location>
        <position position="1026"/>
    </location>
</feature>
<keyword evidence="7" id="KW-1185">Reference proteome</keyword>
<dbReference type="InterPro" id="IPR011006">
    <property type="entry name" value="CheY-like_superfamily"/>
</dbReference>
<organism evidence="6 7">
    <name type="scientific">Rhodofomes roseus</name>
    <dbReference type="NCBI Taxonomy" id="34475"/>
    <lineage>
        <taxon>Eukaryota</taxon>
        <taxon>Fungi</taxon>
        <taxon>Dikarya</taxon>
        <taxon>Basidiomycota</taxon>
        <taxon>Agaricomycotina</taxon>
        <taxon>Agaricomycetes</taxon>
        <taxon>Polyporales</taxon>
        <taxon>Rhodofomes</taxon>
    </lineage>
</organism>
<feature type="compositionally biased region" description="Pro residues" evidence="4">
    <location>
        <begin position="556"/>
        <end position="567"/>
    </location>
</feature>
<dbReference type="EMBL" id="JADCUA010000001">
    <property type="protein sequence ID" value="KAH9843946.1"/>
    <property type="molecule type" value="Genomic_DNA"/>
</dbReference>
<dbReference type="PANTHER" id="PTHR45339:SF1">
    <property type="entry name" value="HYBRID SIGNAL TRANSDUCTION HISTIDINE KINASE J"/>
    <property type="match status" value="1"/>
</dbReference>